<evidence type="ECO:0000256" key="4">
    <source>
        <dbReference type="ARBA" id="ARBA00022695"/>
    </source>
</evidence>
<keyword evidence="3 12" id="KW-0808">Transferase</keyword>
<evidence type="ECO:0000256" key="6">
    <source>
        <dbReference type="ARBA" id="ARBA00022833"/>
    </source>
</evidence>
<dbReference type="SUPFAM" id="SSF54197">
    <property type="entry name" value="HIT-like"/>
    <property type="match status" value="2"/>
</dbReference>
<dbReference type="Proteomes" id="UP000242592">
    <property type="component" value="Unassembled WGS sequence"/>
</dbReference>
<protein>
    <recommendedName>
        <fullName evidence="8">Galactose-1-phosphate uridylyltransferase</fullName>
        <ecNumber evidence="8">2.7.7.12</ecNumber>
    </recommendedName>
</protein>
<evidence type="ECO:0000259" key="11">
    <source>
        <dbReference type="PROSITE" id="PS51084"/>
    </source>
</evidence>
<feature type="domain" description="HIT" evidence="11">
    <location>
        <begin position="196"/>
        <end position="309"/>
    </location>
</feature>
<sequence length="332" mass="38645">MPEYRKDPVVKRWVIIATERAKRPHDFTVPKDKNKSGFCPFDYGNEHTTPPEVLAFRPEDTEPNTPGWWVRVVPNKFPAVDPELEIQKYGHGMYDAMTGFGYHEVIIETPDHNSTFALLDDKQATEVVWAYVKRFNAIAKDQRIKYILIFRNHGIMGGASLSHPHSQIIAIPSVPKRVLEELNGAKDYFDYKERCVFCDMISQETIENKRIVEENEAFIAFAPYASRFPFEVWIVPKVHSHNFGSIDENEISEFAKILRNILYRIYKVLDNPPYNFVIHTSPTYEEGKIYYHWHVEIMPRLTRVAGFEWGSGFYINPVPPEDAAKYLKEVEL</sequence>
<evidence type="ECO:0000256" key="5">
    <source>
        <dbReference type="ARBA" id="ARBA00022723"/>
    </source>
</evidence>
<evidence type="ECO:0000256" key="1">
    <source>
        <dbReference type="ARBA" id="ARBA00001947"/>
    </source>
</evidence>
<dbReference type="GO" id="GO:0008108">
    <property type="term" value="F:UDP-glucose:hexose-1-phosphate uridylyltransferase activity"/>
    <property type="evidence" value="ECO:0007669"/>
    <property type="project" value="UniProtKB-UniRule"/>
</dbReference>
<gene>
    <name evidence="12" type="ORF">SAMN02745199_0790</name>
</gene>
<dbReference type="RefSeq" id="WP_073072421.1">
    <property type="nucleotide sequence ID" value="NZ_FQXN01000002.1"/>
</dbReference>
<dbReference type="EMBL" id="FQXN01000002">
    <property type="protein sequence ID" value="SHH33240.1"/>
    <property type="molecule type" value="Genomic_DNA"/>
</dbReference>
<dbReference type="UniPathway" id="UPA00214"/>
<evidence type="ECO:0000256" key="3">
    <source>
        <dbReference type="ARBA" id="ARBA00022679"/>
    </source>
</evidence>
<dbReference type="AlphaFoldDB" id="A0A1M5S475"/>
<dbReference type="Pfam" id="PF02744">
    <property type="entry name" value="GalP_UDP_tr_C"/>
    <property type="match status" value="1"/>
</dbReference>
<dbReference type="PANTHER" id="PTHR42763:SF1">
    <property type="entry name" value="UDP-GLUCOSE--HEXOSE-1-PHOSPHATE URIDYLYLTRANSFERASE"/>
    <property type="match status" value="1"/>
</dbReference>
<evidence type="ECO:0000313" key="12">
    <source>
        <dbReference type="EMBL" id="SHH33240.1"/>
    </source>
</evidence>
<name>A0A1M5S475_9BACT</name>
<dbReference type="NCBIfam" id="TIGR00209">
    <property type="entry name" value="galT_1"/>
    <property type="match status" value="1"/>
</dbReference>
<evidence type="ECO:0000256" key="10">
    <source>
        <dbReference type="PROSITE-ProRule" id="PRU00464"/>
    </source>
</evidence>
<organism evidence="12 13">
    <name type="scientific">Thermosipho atlanticus DSM 15807</name>
    <dbReference type="NCBI Taxonomy" id="1123380"/>
    <lineage>
        <taxon>Bacteria</taxon>
        <taxon>Thermotogati</taxon>
        <taxon>Thermotogota</taxon>
        <taxon>Thermotogae</taxon>
        <taxon>Thermotogales</taxon>
        <taxon>Fervidobacteriaceae</taxon>
        <taxon>Thermosipho</taxon>
    </lineage>
</organism>
<comment type="similarity">
    <text evidence="2">Belongs to the galactose-1-phosphate uridylyltransferase type 1 family.</text>
</comment>
<dbReference type="PANTHER" id="PTHR42763">
    <property type="entry name" value="ADP-GLUCOSE PHOSPHORYLASE"/>
    <property type="match status" value="1"/>
</dbReference>
<dbReference type="PROSITE" id="PS51084">
    <property type="entry name" value="HIT_2"/>
    <property type="match status" value="1"/>
</dbReference>
<dbReference type="InterPro" id="IPR001937">
    <property type="entry name" value="GalP_UDPtransf1"/>
</dbReference>
<feature type="active site" description="Tele-UMP-histidine intermediate" evidence="9">
    <location>
        <position position="165"/>
    </location>
</feature>
<dbReference type="Pfam" id="PF01087">
    <property type="entry name" value="GalP_UDP_transf"/>
    <property type="match status" value="1"/>
</dbReference>
<evidence type="ECO:0000256" key="2">
    <source>
        <dbReference type="ARBA" id="ARBA00010951"/>
    </source>
</evidence>
<keyword evidence="5" id="KW-0479">Metal-binding</keyword>
<dbReference type="InterPro" id="IPR011146">
    <property type="entry name" value="HIT-like"/>
</dbReference>
<proteinExistence type="inferred from homology"/>
<keyword evidence="6" id="KW-0862">Zinc</keyword>
<evidence type="ECO:0000256" key="7">
    <source>
        <dbReference type="ARBA" id="ARBA00023277"/>
    </source>
</evidence>
<keyword evidence="7" id="KW-0119">Carbohydrate metabolism</keyword>
<dbReference type="InterPro" id="IPR005849">
    <property type="entry name" value="GalP_Utransf_N"/>
</dbReference>
<dbReference type="OrthoDB" id="9769064at2"/>
<evidence type="ECO:0000256" key="9">
    <source>
        <dbReference type="PIRSR" id="PIRSR000808-1"/>
    </source>
</evidence>
<reference evidence="13" key="1">
    <citation type="submission" date="2016-11" db="EMBL/GenBank/DDBJ databases">
        <authorList>
            <person name="Varghese N."/>
            <person name="Submissions S."/>
        </authorList>
    </citation>
    <scope>NUCLEOTIDE SEQUENCE [LARGE SCALE GENOMIC DNA]</scope>
    <source>
        <strain evidence="13">DSM 15807</strain>
    </source>
</reference>
<dbReference type="PIRSF" id="PIRSF000808">
    <property type="entry name" value="GalT"/>
    <property type="match status" value="1"/>
</dbReference>
<keyword evidence="13" id="KW-1185">Reference proteome</keyword>
<dbReference type="EC" id="2.7.7.12" evidence="8"/>
<keyword evidence="4 12" id="KW-0548">Nucleotidyltransferase</keyword>
<dbReference type="Gene3D" id="3.30.428.10">
    <property type="entry name" value="HIT-like"/>
    <property type="match status" value="2"/>
</dbReference>
<evidence type="ECO:0000313" key="13">
    <source>
        <dbReference type="Proteomes" id="UP000242592"/>
    </source>
</evidence>
<dbReference type="GO" id="GO:0006012">
    <property type="term" value="P:galactose metabolic process"/>
    <property type="evidence" value="ECO:0007669"/>
    <property type="project" value="UniProtKB-UniRule"/>
</dbReference>
<dbReference type="STRING" id="1123380.SAMN02745199_0790"/>
<accession>A0A1M5S475</accession>
<evidence type="ECO:0000256" key="8">
    <source>
        <dbReference type="NCBIfam" id="TIGR00209"/>
    </source>
</evidence>
<comment type="caution">
    <text evidence="10">Lacks conserved residue(s) required for the propagation of feature annotation.</text>
</comment>
<dbReference type="CDD" id="cd00608">
    <property type="entry name" value="GalT"/>
    <property type="match status" value="1"/>
</dbReference>
<dbReference type="InterPro" id="IPR036265">
    <property type="entry name" value="HIT-like_sf"/>
</dbReference>
<dbReference type="InterPro" id="IPR053177">
    <property type="entry name" value="ADP-glucose_phosphorylase"/>
</dbReference>
<dbReference type="GO" id="GO:0008270">
    <property type="term" value="F:zinc ion binding"/>
    <property type="evidence" value="ECO:0007669"/>
    <property type="project" value="InterPro"/>
</dbReference>
<comment type="cofactor">
    <cofactor evidence="1">
        <name>Zn(2+)</name>
        <dbReference type="ChEBI" id="CHEBI:29105"/>
    </cofactor>
</comment>
<dbReference type="InterPro" id="IPR005850">
    <property type="entry name" value="GalP_Utransf_C"/>
</dbReference>